<dbReference type="OrthoDB" id="7327383at2759"/>
<evidence type="ECO:0000313" key="1">
    <source>
        <dbReference type="EMBL" id="TRY95602.1"/>
    </source>
</evidence>
<comment type="caution">
    <text evidence="1">The sequence shown here is derived from an EMBL/GenBank/DDBJ whole genome shotgun (WGS) entry which is preliminary data.</text>
</comment>
<dbReference type="Proteomes" id="UP000316079">
    <property type="component" value="Unassembled WGS sequence"/>
</dbReference>
<keyword evidence="2" id="KW-1185">Reference proteome</keyword>
<evidence type="ECO:0000313" key="2">
    <source>
        <dbReference type="Proteomes" id="UP000316079"/>
    </source>
</evidence>
<proteinExistence type="predicted"/>
<protein>
    <submittedName>
        <fullName evidence="1">Uncharacterized protein</fullName>
    </submittedName>
</protein>
<dbReference type="AlphaFoldDB" id="A0A553R063"/>
<accession>A0A553R063</accession>
<name>A0A553R063_9TELE</name>
<sequence length="63" mass="6672">MSEGPAQAWSSLPCIAKSSEATDVFYPFPPQLEALGWRERALASRSSACMESILGTSVQVPAG</sequence>
<reference evidence="1 2" key="1">
    <citation type="journal article" date="2019" name="Sci. Data">
        <title>Hybrid genome assembly and annotation of Danionella translucida.</title>
        <authorList>
            <person name="Kadobianskyi M."/>
            <person name="Schulze L."/>
            <person name="Schuelke M."/>
            <person name="Judkewitz B."/>
        </authorList>
    </citation>
    <scope>NUCLEOTIDE SEQUENCE [LARGE SCALE GENOMIC DNA]</scope>
    <source>
        <strain evidence="1 2">Bolton</strain>
    </source>
</reference>
<organism evidence="1 2">
    <name type="scientific">Danionella cerebrum</name>
    <dbReference type="NCBI Taxonomy" id="2873325"/>
    <lineage>
        <taxon>Eukaryota</taxon>
        <taxon>Metazoa</taxon>
        <taxon>Chordata</taxon>
        <taxon>Craniata</taxon>
        <taxon>Vertebrata</taxon>
        <taxon>Euteleostomi</taxon>
        <taxon>Actinopterygii</taxon>
        <taxon>Neopterygii</taxon>
        <taxon>Teleostei</taxon>
        <taxon>Ostariophysi</taxon>
        <taxon>Cypriniformes</taxon>
        <taxon>Danionidae</taxon>
        <taxon>Danioninae</taxon>
        <taxon>Danionella</taxon>
    </lineage>
</organism>
<gene>
    <name evidence="1" type="ORF">DNTS_017815</name>
</gene>
<dbReference type="EMBL" id="SRMA01025353">
    <property type="protein sequence ID" value="TRY95602.1"/>
    <property type="molecule type" value="Genomic_DNA"/>
</dbReference>